<evidence type="ECO:0000259" key="3">
    <source>
        <dbReference type="PROSITE" id="PS51186"/>
    </source>
</evidence>
<proteinExistence type="predicted"/>
<name>A0A1G8G9Q6_9VIBR</name>
<dbReference type="InterPro" id="IPR050832">
    <property type="entry name" value="Bact_Acetyltransf"/>
</dbReference>
<dbReference type="InterPro" id="IPR016181">
    <property type="entry name" value="Acyl_CoA_acyltransferase"/>
</dbReference>
<dbReference type="PANTHER" id="PTHR43877">
    <property type="entry name" value="AMINOALKYLPHOSPHONATE N-ACETYLTRANSFERASE-RELATED-RELATED"/>
    <property type="match status" value="1"/>
</dbReference>
<dbReference type="SUPFAM" id="SSF55729">
    <property type="entry name" value="Acyl-CoA N-acyltransferases (Nat)"/>
    <property type="match status" value="1"/>
</dbReference>
<protein>
    <submittedName>
        <fullName evidence="4">Acetyltransferase (GNAT) family protein</fullName>
    </submittedName>
</protein>
<dbReference type="Proteomes" id="UP000198854">
    <property type="component" value="Unassembled WGS sequence"/>
</dbReference>
<dbReference type="CDD" id="cd04301">
    <property type="entry name" value="NAT_SF"/>
    <property type="match status" value="1"/>
</dbReference>
<dbReference type="GO" id="GO:0016747">
    <property type="term" value="F:acyltransferase activity, transferring groups other than amino-acyl groups"/>
    <property type="evidence" value="ECO:0007669"/>
    <property type="project" value="InterPro"/>
</dbReference>
<dbReference type="PANTHER" id="PTHR43877:SF2">
    <property type="entry name" value="AMINOALKYLPHOSPHONATE N-ACETYLTRANSFERASE-RELATED"/>
    <property type="match status" value="1"/>
</dbReference>
<evidence type="ECO:0000256" key="2">
    <source>
        <dbReference type="ARBA" id="ARBA00023315"/>
    </source>
</evidence>
<feature type="domain" description="N-acetyltransferase" evidence="3">
    <location>
        <begin position="12"/>
        <end position="157"/>
    </location>
</feature>
<dbReference type="STRING" id="861298.SAMN04488136_13553"/>
<dbReference type="Pfam" id="PF00583">
    <property type="entry name" value="Acetyltransf_1"/>
    <property type="match status" value="1"/>
</dbReference>
<keyword evidence="5" id="KW-1185">Reference proteome</keyword>
<keyword evidence="1 4" id="KW-0808">Transferase</keyword>
<dbReference type="AlphaFoldDB" id="A0A1G8G9Q6"/>
<organism evidence="4 5">
    <name type="scientific">Vibrio xiamenensis</name>
    <dbReference type="NCBI Taxonomy" id="861298"/>
    <lineage>
        <taxon>Bacteria</taxon>
        <taxon>Pseudomonadati</taxon>
        <taxon>Pseudomonadota</taxon>
        <taxon>Gammaproteobacteria</taxon>
        <taxon>Vibrionales</taxon>
        <taxon>Vibrionaceae</taxon>
        <taxon>Vibrio</taxon>
    </lineage>
</organism>
<evidence type="ECO:0000313" key="5">
    <source>
        <dbReference type="Proteomes" id="UP000198854"/>
    </source>
</evidence>
<evidence type="ECO:0000256" key="1">
    <source>
        <dbReference type="ARBA" id="ARBA00022679"/>
    </source>
</evidence>
<keyword evidence="2" id="KW-0012">Acyltransferase</keyword>
<dbReference type="EMBL" id="FNDD01000035">
    <property type="protein sequence ID" value="SDH91083.1"/>
    <property type="molecule type" value="Genomic_DNA"/>
</dbReference>
<dbReference type="OrthoDB" id="9803233at2"/>
<reference evidence="4 5" key="1">
    <citation type="submission" date="2016-10" db="EMBL/GenBank/DDBJ databases">
        <authorList>
            <person name="de Groot N.N."/>
        </authorList>
    </citation>
    <scope>NUCLEOTIDE SEQUENCE [LARGE SCALE GENOMIC DNA]</scope>
    <source>
        <strain evidence="4 5">CGMCC 1.10228</strain>
    </source>
</reference>
<accession>A0A1G8G9Q6</accession>
<dbReference type="Gene3D" id="3.40.630.30">
    <property type="match status" value="1"/>
</dbReference>
<sequence length="165" mass="18523">MVNRVSEFDSSFTYQLVTPEHHDFQALVAELNASLTRLTQDSGESSFVAEEYHADSDRYGVVYVANEPVACGGFRAYDAQCAELKRMYSKRQGAGSYLLEQLQQAAAELGYQHLILSTRRVNQAAVQFYRKHGYQECTPYGKYVGRDVSICMSKVCMSKDSTANT</sequence>
<dbReference type="InterPro" id="IPR000182">
    <property type="entry name" value="GNAT_dom"/>
</dbReference>
<evidence type="ECO:0000313" key="4">
    <source>
        <dbReference type="EMBL" id="SDH91083.1"/>
    </source>
</evidence>
<gene>
    <name evidence="4" type="ORF">SAMN04488136_13553</name>
</gene>
<dbReference type="PROSITE" id="PS51186">
    <property type="entry name" value="GNAT"/>
    <property type="match status" value="1"/>
</dbReference>